<dbReference type="InterPro" id="IPR011010">
    <property type="entry name" value="DNA_brk_join_enz"/>
</dbReference>
<dbReference type="GO" id="GO:0003677">
    <property type="term" value="F:DNA binding"/>
    <property type="evidence" value="ECO:0007669"/>
    <property type="project" value="InterPro"/>
</dbReference>
<reference evidence="3" key="1">
    <citation type="submission" date="2016-10" db="EMBL/GenBank/DDBJ databases">
        <authorList>
            <person name="Chevignon G."/>
        </authorList>
    </citation>
    <scope>NUCLEOTIDE SEQUENCE [LARGE SCALE GENOMIC DNA]</scope>
    <source>
        <strain evidence="3">A2C</strain>
    </source>
</reference>
<dbReference type="EMBL" id="CP017606">
    <property type="protein sequence ID" value="ATW30375.1"/>
    <property type="molecule type" value="Genomic_DNA"/>
</dbReference>
<name>A0A2D3T3K3_9ENTR</name>
<protein>
    <submittedName>
        <fullName evidence="2">Uncharacterized protein</fullName>
    </submittedName>
</protein>
<dbReference type="InterPro" id="IPR013762">
    <property type="entry name" value="Integrase-like_cat_sf"/>
</dbReference>
<reference evidence="3" key="2">
    <citation type="submission" date="2017-11" db="EMBL/GenBank/DDBJ databases">
        <title>PacBio sequencing of new strain of the secondary endosymbiont Candidatus Hamiltonella defensa.</title>
        <authorList>
            <person name="Strand M.R."/>
            <person name="Oliver K."/>
        </authorList>
    </citation>
    <scope>NUCLEOTIDE SEQUENCE [LARGE SCALE GENOMIC DNA]</scope>
    <source>
        <strain evidence="3">A2C</strain>
    </source>
</reference>
<organism evidence="2 3">
    <name type="scientific">Candidatus Williamhamiltonella defendens</name>
    <dbReference type="NCBI Taxonomy" id="138072"/>
    <lineage>
        <taxon>Bacteria</taxon>
        <taxon>Pseudomonadati</taxon>
        <taxon>Pseudomonadota</taxon>
        <taxon>Gammaproteobacteria</taxon>
        <taxon>Enterobacterales</taxon>
        <taxon>Enterobacteriaceae</taxon>
        <taxon>aphid secondary symbionts</taxon>
        <taxon>Candidatus Williamhamiltonella</taxon>
    </lineage>
</organism>
<evidence type="ECO:0000313" key="3">
    <source>
        <dbReference type="Proteomes" id="UP000230008"/>
    </source>
</evidence>
<dbReference type="GO" id="GO:0015074">
    <property type="term" value="P:DNA integration"/>
    <property type="evidence" value="ECO:0007669"/>
    <property type="project" value="InterPro"/>
</dbReference>
<accession>A0A2D3T3K3</accession>
<dbReference type="AlphaFoldDB" id="A0A2D3T3K3"/>
<keyword evidence="1" id="KW-0233">DNA recombination</keyword>
<dbReference type="Proteomes" id="UP000230008">
    <property type="component" value="Chromosome"/>
</dbReference>
<proteinExistence type="predicted"/>
<dbReference type="SUPFAM" id="SSF56349">
    <property type="entry name" value="DNA breaking-rejoining enzymes"/>
    <property type="match status" value="1"/>
</dbReference>
<dbReference type="Gene3D" id="1.10.443.10">
    <property type="entry name" value="Intergrase catalytic core"/>
    <property type="match status" value="1"/>
</dbReference>
<dbReference type="GO" id="GO:0006310">
    <property type="term" value="P:DNA recombination"/>
    <property type="evidence" value="ECO:0007669"/>
    <property type="project" value="UniProtKB-KW"/>
</dbReference>
<gene>
    <name evidence="2" type="ORF">BJP41_08655</name>
</gene>
<evidence type="ECO:0000256" key="1">
    <source>
        <dbReference type="ARBA" id="ARBA00023172"/>
    </source>
</evidence>
<evidence type="ECO:0000313" key="2">
    <source>
        <dbReference type="EMBL" id="ATW30375.1"/>
    </source>
</evidence>
<sequence length="89" mass="9918">MNLALLTGQRLGDIERMQWQDIHDGKWRLHCLINKNSSKDKRALFICTRGFFVGTAGLLSKCPSAIASLKRSINIPRINFAVAVFPCSG</sequence>